<dbReference type="EMBL" id="JBHTAS010000001">
    <property type="protein sequence ID" value="MFC7138731.1"/>
    <property type="molecule type" value="Genomic_DNA"/>
</dbReference>
<keyword evidence="6 8" id="KW-1133">Transmembrane helix</keyword>
<keyword evidence="3 10" id="KW-0328">Glycosyltransferase</keyword>
<evidence type="ECO:0000256" key="7">
    <source>
        <dbReference type="ARBA" id="ARBA00023136"/>
    </source>
</evidence>
<dbReference type="Proteomes" id="UP001596432">
    <property type="component" value="Unassembled WGS sequence"/>
</dbReference>
<comment type="caution">
    <text evidence="10">The sequence shown here is derived from an EMBL/GenBank/DDBJ whole genome shotgun (WGS) entry which is preliminary data.</text>
</comment>
<evidence type="ECO:0000256" key="1">
    <source>
        <dbReference type="ARBA" id="ARBA00004651"/>
    </source>
</evidence>
<dbReference type="GO" id="GO:0005886">
    <property type="term" value="C:plasma membrane"/>
    <property type="evidence" value="ECO:0007669"/>
    <property type="project" value="UniProtKB-SubCell"/>
</dbReference>
<evidence type="ECO:0000313" key="10">
    <source>
        <dbReference type="EMBL" id="MFC7138731.1"/>
    </source>
</evidence>
<feature type="transmembrane region" description="Helical" evidence="8">
    <location>
        <begin position="134"/>
        <end position="159"/>
    </location>
</feature>
<comment type="subcellular location">
    <subcellularLocation>
        <location evidence="1">Cell membrane</location>
        <topology evidence="1">Multi-pass membrane protein</topology>
    </subcellularLocation>
</comment>
<feature type="transmembrane region" description="Helical" evidence="8">
    <location>
        <begin position="325"/>
        <end position="345"/>
    </location>
</feature>
<accession>A0ABD5XZB9</accession>
<feature type="transmembrane region" description="Helical" evidence="8">
    <location>
        <begin position="25"/>
        <end position="42"/>
    </location>
</feature>
<keyword evidence="4 10" id="KW-0808">Transferase</keyword>
<dbReference type="AlphaFoldDB" id="A0ABD5XZB9"/>
<evidence type="ECO:0000259" key="9">
    <source>
        <dbReference type="Pfam" id="PF13231"/>
    </source>
</evidence>
<dbReference type="GeneID" id="78818973"/>
<keyword evidence="11" id="KW-1185">Reference proteome</keyword>
<dbReference type="RefSeq" id="WP_274324345.1">
    <property type="nucleotide sequence ID" value="NZ_CP118158.1"/>
</dbReference>
<sequence length="608" mass="66615">MRPVAGGLIGRARRCLRDDFESDPYLPYVLGLATLLAGFWFWHRVPNFATRDERWRIVDPMSFVGTVAADPGIDSVLAGMQQGRAFGATFYLFGLALLPVFVVAFLTGQLDAFVQLPEHASVDLWAHWQRTPAWIWTWSVVLGRLVVVALAVGCVYVTYRIGTVMRDRATGRLAALLLSFTWGFLVLAHEVGEDVPALFFFLLVVYFCIRYTETGEPALFLAACLAGGIAIAVKLTTVVCVILIAGAFVLRVGNAGDDWRAALVRPRMLAVGAALGAGAIYLGFPTVVAGGLEPLVARIGRGTTGKTDPHGWRIEPTWWWFLRGYLNGMGLPLFVASVAGLLASVPRMIRRSTEADGIALVLIALAAYVRLYANWAYIRTHHLLPTIALLVVVLAVALRRLADARPKIGRPLVALLLLTSGLYAGVGDLGYAAQSRDRATGWLDSNAAPNATVETYPNDPQEAAVPHWMTVYRLSNRNATPGGAKESGMAWLRAIEERCPDYVQLHYYESVLVLAPDDWSERASRLSSDPRERFVRDLLAEDTYPYRVAATFGRRPAFLDNRTRSAGLPELVEVGLVPRAIQYGDPQDVGVDQYTVVLERTGQCNASG</sequence>
<evidence type="ECO:0000256" key="4">
    <source>
        <dbReference type="ARBA" id="ARBA00022679"/>
    </source>
</evidence>
<dbReference type="GO" id="GO:0016757">
    <property type="term" value="F:glycosyltransferase activity"/>
    <property type="evidence" value="ECO:0007669"/>
    <property type="project" value="UniProtKB-KW"/>
</dbReference>
<organism evidence="10 11">
    <name type="scientific">Halosimplex aquaticum</name>
    <dbReference type="NCBI Taxonomy" id="3026162"/>
    <lineage>
        <taxon>Archaea</taxon>
        <taxon>Methanobacteriati</taxon>
        <taxon>Methanobacteriota</taxon>
        <taxon>Stenosarchaea group</taxon>
        <taxon>Halobacteria</taxon>
        <taxon>Halobacteriales</taxon>
        <taxon>Haloarculaceae</taxon>
        <taxon>Halosimplex</taxon>
    </lineage>
</organism>
<keyword evidence="2" id="KW-1003">Cell membrane</keyword>
<evidence type="ECO:0000313" key="11">
    <source>
        <dbReference type="Proteomes" id="UP001596432"/>
    </source>
</evidence>
<dbReference type="EC" id="2.4.-.-" evidence="10"/>
<feature type="transmembrane region" description="Helical" evidence="8">
    <location>
        <begin position="171"/>
        <end position="189"/>
    </location>
</feature>
<dbReference type="InterPro" id="IPR038731">
    <property type="entry name" value="RgtA/B/C-like"/>
</dbReference>
<evidence type="ECO:0000256" key="2">
    <source>
        <dbReference type="ARBA" id="ARBA00022475"/>
    </source>
</evidence>
<dbReference type="PANTHER" id="PTHR33908:SF11">
    <property type="entry name" value="MEMBRANE PROTEIN"/>
    <property type="match status" value="1"/>
</dbReference>
<feature type="transmembrane region" description="Helical" evidence="8">
    <location>
        <begin position="413"/>
        <end position="433"/>
    </location>
</feature>
<keyword evidence="5 8" id="KW-0812">Transmembrane</keyword>
<evidence type="ECO:0000256" key="8">
    <source>
        <dbReference type="SAM" id="Phobius"/>
    </source>
</evidence>
<gene>
    <name evidence="10" type="ORF">ACFQMA_02630</name>
</gene>
<keyword evidence="7 8" id="KW-0472">Membrane</keyword>
<dbReference type="PANTHER" id="PTHR33908">
    <property type="entry name" value="MANNOSYLTRANSFERASE YKCB-RELATED"/>
    <property type="match status" value="1"/>
</dbReference>
<feature type="domain" description="Glycosyltransferase RgtA/B/C/D-like" evidence="9">
    <location>
        <begin position="138"/>
        <end position="250"/>
    </location>
</feature>
<protein>
    <submittedName>
        <fullName evidence="10">ArnT family glycosyltransferase</fullName>
        <ecNumber evidence="10">2.4.-.-</ecNumber>
    </submittedName>
</protein>
<reference evidence="10 11" key="1">
    <citation type="journal article" date="2019" name="Int. J. Syst. Evol. Microbiol.">
        <title>The Global Catalogue of Microorganisms (GCM) 10K type strain sequencing project: providing services to taxonomists for standard genome sequencing and annotation.</title>
        <authorList>
            <consortium name="The Broad Institute Genomics Platform"/>
            <consortium name="The Broad Institute Genome Sequencing Center for Infectious Disease"/>
            <person name="Wu L."/>
            <person name="Ma J."/>
        </authorList>
    </citation>
    <scope>NUCLEOTIDE SEQUENCE [LARGE SCALE GENOMIC DNA]</scope>
    <source>
        <strain evidence="10 11">XZYJT29</strain>
    </source>
</reference>
<dbReference type="GO" id="GO:0008610">
    <property type="term" value="P:lipid biosynthetic process"/>
    <property type="evidence" value="ECO:0007669"/>
    <property type="project" value="UniProtKB-ARBA"/>
</dbReference>
<feature type="transmembrane region" description="Helical" evidence="8">
    <location>
        <begin position="219"/>
        <end position="250"/>
    </location>
</feature>
<evidence type="ECO:0000256" key="5">
    <source>
        <dbReference type="ARBA" id="ARBA00022692"/>
    </source>
</evidence>
<proteinExistence type="predicted"/>
<dbReference type="Pfam" id="PF13231">
    <property type="entry name" value="PMT_2"/>
    <property type="match status" value="1"/>
</dbReference>
<feature type="transmembrane region" description="Helical" evidence="8">
    <location>
        <begin position="357"/>
        <end position="377"/>
    </location>
</feature>
<evidence type="ECO:0000256" key="6">
    <source>
        <dbReference type="ARBA" id="ARBA00022989"/>
    </source>
</evidence>
<feature type="transmembrane region" description="Helical" evidence="8">
    <location>
        <begin position="90"/>
        <end position="114"/>
    </location>
</feature>
<feature type="transmembrane region" description="Helical" evidence="8">
    <location>
        <begin position="383"/>
        <end position="401"/>
    </location>
</feature>
<evidence type="ECO:0000256" key="3">
    <source>
        <dbReference type="ARBA" id="ARBA00022676"/>
    </source>
</evidence>
<dbReference type="InterPro" id="IPR050297">
    <property type="entry name" value="LipidA_mod_glycosyltrf_83"/>
</dbReference>
<name>A0ABD5XZB9_9EURY</name>